<dbReference type="SUPFAM" id="SSF82866">
    <property type="entry name" value="Multidrug efflux transporter AcrB transmembrane domain"/>
    <property type="match status" value="2"/>
</dbReference>
<feature type="transmembrane region" description="Helical" evidence="7">
    <location>
        <begin position="380"/>
        <end position="399"/>
    </location>
</feature>
<dbReference type="InterPro" id="IPR000731">
    <property type="entry name" value="SSD"/>
</dbReference>
<dbReference type="EMBL" id="BOMH01000013">
    <property type="protein sequence ID" value="GID63830.1"/>
    <property type="molecule type" value="Genomic_DNA"/>
</dbReference>
<evidence type="ECO:0000256" key="6">
    <source>
        <dbReference type="ARBA" id="ARBA00023136"/>
    </source>
</evidence>
<dbReference type="PANTHER" id="PTHR33406:SF11">
    <property type="entry name" value="MEMBRANE PROTEIN SCO6666-RELATED"/>
    <property type="match status" value="1"/>
</dbReference>
<evidence type="ECO:0000256" key="2">
    <source>
        <dbReference type="ARBA" id="ARBA00010157"/>
    </source>
</evidence>
<sequence length="722" mass="74327">MTITETPRGSVFERLAGFADRHRWTAVLLWVLILAGVTAGSGLAGTDYHNDFTLPGADSQKAQDLLNERAPARAGATLDIVVRAPADVTAPATRTAVEAMLAQVRALPHVAEVVSPYPAGDAPPSAISADRTIAYATVALDVPAEAMPADDTRRIISAARTAAGAGLAVEVGGDPARAAEESEGGPAEGAGLLAALIVLVFLFGSLLAASLPIIIAVFAVGTAIGLVALASHVATVADFTTPLLILVGLGVGIDYALLVFSRYRGELIAGTDRPAAVRAALDTAGRTVFFAGTTVLIALLGLVLLGLGALQGVAVALAVTVLVTMLAALTLLPALLGLFGARIERSIIRRRERATRRGRPQREEGHLWRRWSDAVARRPWPALLLPLIVLLWLAAPLLGMRLGFADAGNDAGTKTSTRAYDLLAEGFGPGVNGPLVIVVHTPGGQAGTAAGAVRQALAGTPGVAGVIPPISAPGGDVATVIAFPASAPQDEATAELVTTLRDDVLAPVATANGATVLIGGPTAAVIDVSAAIAARLPLFVAVVVGLSALLLLLLFRSLLIPVKAAVLNLLSVGVAMGVITVVFQHGAAGVTPGPIEAYVPVMIFAIVFGLSMDYEVFLLARMHEHWERTGNAAAAVREGLATTGRVVTAAAAIMVVVFGAFLLSPDRMLQQFGLGLAVAVLVDAVVIRCLLLPAAMHLFGARAWWLPAALARRLPRLALEHR</sequence>
<feature type="transmembrane region" description="Helical" evidence="7">
    <location>
        <begin position="239"/>
        <end position="260"/>
    </location>
</feature>
<proteinExistence type="inferred from homology"/>
<gene>
    <name evidence="9" type="ORF">Acy02nite_17110</name>
</gene>
<comment type="subcellular location">
    <subcellularLocation>
        <location evidence="1">Cell membrane</location>
        <topology evidence="1">Multi-pass membrane protein</topology>
    </subcellularLocation>
</comment>
<feature type="transmembrane region" description="Helical" evidence="7">
    <location>
        <begin position="597"/>
        <end position="620"/>
    </location>
</feature>
<keyword evidence="3" id="KW-1003">Cell membrane</keyword>
<evidence type="ECO:0000313" key="10">
    <source>
        <dbReference type="Proteomes" id="UP000619479"/>
    </source>
</evidence>
<dbReference type="InterPro" id="IPR050545">
    <property type="entry name" value="Mycobact_MmpL"/>
</dbReference>
<organism evidence="9 10">
    <name type="scientific">Actinoplanes cyaneus</name>
    <dbReference type="NCBI Taxonomy" id="52696"/>
    <lineage>
        <taxon>Bacteria</taxon>
        <taxon>Bacillati</taxon>
        <taxon>Actinomycetota</taxon>
        <taxon>Actinomycetes</taxon>
        <taxon>Micromonosporales</taxon>
        <taxon>Micromonosporaceae</taxon>
        <taxon>Actinoplanes</taxon>
    </lineage>
</organism>
<evidence type="ECO:0000256" key="4">
    <source>
        <dbReference type="ARBA" id="ARBA00022692"/>
    </source>
</evidence>
<reference evidence="9" key="1">
    <citation type="submission" date="2021-01" db="EMBL/GenBank/DDBJ databases">
        <title>Whole genome shotgun sequence of Actinoplanes cyaneus NBRC 14990.</title>
        <authorList>
            <person name="Komaki H."/>
            <person name="Tamura T."/>
        </authorList>
    </citation>
    <scope>NUCLEOTIDE SEQUENCE</scope>
    <source>
        <strain evidence="9">NBRC 14990</strain>
    </source>
</reference>
<keyword evidence="4 7" id="KW-0812">Transmembrane</keyword>
<feature type="transmembrane region" description="Helical" evidence="7">
    <location>
        <begin position="536"/>
        <end position="555"/>
    </location>
</feature>
<evidence type="ECO:0000313" key="9">
    <source>
        <dbReference type="EMBL" id="GID63830.1"/>
    </source>
</evidence>
<dbReference type="Gene3D" id="1.20.1640.10">
    <property type="entry name" value="Multidrug efflux transporter AcrB transmembrane domain"/>
    <property type="match status" value="2"/>
</dbReference>
<comment type="similarity">
    <text evidence="2">Belongs to the resistance-nodulation-cell division (RND) (TC 2.A.6) family. MmpL subfamily.</text>
</comment>
<dbReference type="Pfam" id="PF03176">
    <property type="entry name" value="MMPL"/>
    <property type="match status" value="2"/>
</dbReference>
<feature type="transmembrane region" description="Helical" evidence="7">
    <location>
        <begin position="316"/>
        <end position="341"/>
    </location>
</feature>
<dbReference type="AlphaFoldDB" id="A0A919LZA0"/>
<feature type="transmembrane region" description="Helical" evidence="7">
    <location>
        <begin position="190"/>
        <end position="208"/>
    </location>
</feature>
<evidence type="ECO:0000256" key="5">
    <source>
        <dbReference type="ARBA" id="ARBA00022989"/>
    </source>
</evidence>
<evidence type="ECO:0000259" key="8">
    <source>
        <dbReference type="PROSITE" id="PS50156"/>
    </source>
</evidence>
<dbReference type="GO" id="GO:0005886">
    <property type="term" value="C:plasma membrane"/>
    <property type="evidence" value="ECO:0007669"/>
    <property type="project" value="UniProtKB-SubCell"/>
</dbReference>
<evidence type="ECO:0000256" key="7">
    <source>
        <dbReference type="SAM" id="Phobius"/>
    </source>
</evidence>
<feature type="transmembrane region" description="Helical" evidence="7">
    <location>
        <begin position="288"/>
        <end position="310"/>
    </location>
</feature>
<evidence type="ECO:0000256" key="1">
    <source>
        <dbReference type="ARBA" id="ARBA00004651"/>
    </source>
</evidence>
<dbReference type="Proteomes" id="UP000619479">
    <property type="component" value="Unassembled WGS sequence"/>
</dbReference>
<feature type="domain" description="SSD" evidence="8">
    <location>
        <begin position="213"/>
        <end position="338"/>
    </location>
</feature>
<evidence type="ECO:0000256" key="3">
    <source>
        <dbReference type="ARBA" id="ARBA00022475"/>
    </source>
</evidence>
<comment type="caution">
    <text evidence="9">The sequence shown here is derived from an EMBL/GenBank/DDBJ whole genome shotgun (WGS) entry which is preliminary data.</text>
</comment>
<keyword evidence="10" id="KW-1185">Reference proteome</keyword>
<feature type="transmembrane region" description="Helical" evidence="7">
    <location>
        <begin position="24"/>
        <end position="44"/>
    </location>
</feature>
<accession>A0A919LZA0</accession>
<feature type="transmembrane region" description="Helical" evidence="7">
    <location>
        <begin position="669"/>
        <end position="692"/>
    </location>
</feature>
<protein>
    <submittedName>
        <fullName evidence="9">Membrane protein</fullName>
    </submittedName>
</protein>
<keyword evidence="5 7" id="KW-1133">Transmembrane helix</keyword>
<feature type="transmembrane region" description="Helical" evidence="7">
    <location>
        <begin position="640"/>
        <end position="663"/>
    </location>
</feature>
<feature type="transmembrane region" description="Helical" evidence="7">
    <location>
        <begin position="213"/>
        <end position="233"/>
    </location>
</feature>
<dbReference type="RefSeq" id="WP_203739261.1">
    <property type="nucleotide sequence ID" value="NZ_BAAAUC010000027.1"/>
</dbReference>
<dbReference type="PROSITE" id="PS50156">
    <property type="entry name" value="SSD"/>
    <property type="match status" value="1"/>
</dbReference>
<feature type="transmembrane region" description="Helical" evidence="7">
    <location>
        <begin position="567"/>
        <end position="585"/>
    </location>
</feature>
<name>A0A919LZA0_9ACTN</name>
<dbReference type="InterPro" id="IPR004869">
    <property type="entry name" value="MMPL_dom"/>
</dbReference>
<keyword evidence="6 7" id="KW-0472">Membrane</keyword>
<dbReference type="PANTHER" id="PTHR33406">
    <property type="entry name" value="MEMBRANE PROTEIN MJ1562-RELATED"/>
    <property type="match status" value="1"/>
</dbReference>